<protein>
    <recommendedName>
        <fullName evidence="1">HNH nuclease domain-containing protein</fullName>
    </recommendedName>
</protein>
<organism evidence="2 3">
    <name type="scientific">Haloprofundus marisrubri</name>
    <dbReference type="NCBI Taxonomy" id="1514971"/>
    <lineage>
        <taxon>Archaea</taxon>
        <taxon>Methanobacteriati</taxon>
        <taxon>Methanobacteriota</taxon>
        <taxon>Stenosarchaea group</taxon>
        <taxon>Halobacteria</taxon>
        <taxon>Halobacteriales</taxon>
        <taxon>Haloferacaceae</taxon>
        <taxon>Haloprofundus</taxon>
    </lineage>
</organism>
<proteinExistence type="predicted"/>
<reference evidence="2 3" key="1">
    <citation type="submission" date="2015-12" db="EMBL/GenBank/DDBJ databases">
        <title>Haloprofundus marisrubri gen. nov., sp. nov., an extremely halophilic archaeon isolated from the Discovery deep brine-seawater interface in the Red Sea.</title>
        <authorList>
            <person name="Zhang G."/>
            <person name="Stingl U."/>
            <person name="Rashid M."/>
        </authorList>
    </citation>
    <scope>NUCLEOTIDE SEQUENCE [LARGE SCALE GENOMIC DNA]</scope>
    <source>
        <strain evidence="2 3">SB9</strain>
    </source>
</reference>
<comment type="caution">
    <text evidence="2">The sequence shown here is derived from an EMBL/GenBank/DDBJ whole genome shotgun (WGS) entry which is preliminary data.</text>
</comment>
<dbReference type="EMBL" id="LOPU01000017">
    <property type="protein sequence ID" value="KTG10548.1"/>
    <property type="molecule type" value="Genomic_DNA"/>
</dbReference>
<evidence type="ECO:0000313" key="3">
    <source>
        <dbReference type="Proteomes" id="UP000054387"/>
    </source>
</evidence>
<dbReference type="AlphaFoldDB" id="A0A0W1RAU4"/>
<dbReference type="Proteomes" id="UP000054387">
    <property type="component" value="Unassembled WGS sequence"/>
</dbReference>
<evidence type="ECO:0000313" key="2">
    <source>
        <dbReference type="EMBL" id="KTG10548.1"/>
    </source>
</evidence>
<gene>
    <name evidence="2" type="ORF">AUR64_07690</name>
</gene>
<sequence>MFGGGTRYVETLNSILEFVDSYHPTTDELVGWHRGTFSNVSSRTSIMRRVRYLGKMGFLQQKGDGWTLGPSGNEYTQDHDTAILLQILCDHNVGLRSLLYALAVAPMTIEEISDQQLDTHPELGWSRGETDMAHQRANWLRSMNLVEKEGDLYELTGKGREFVEDAVEMWASPSTTEQSDPITASTYETVTYARAVDPEFRATALARYDQQCPVSGVDHPGLLDVAHVLSWSDYPAYRADLSNVLTLSKTHHAAFDRELFTIDADYRLLVNPTFETESDLLKRTILDRAGEQLPISEVGLSSKHLAQHNAALEWA</sequence>
<dbReference type="OrthoDB" id="11472at2157"/>
<evidence type="ECO:0000259" key="1">
    <source>
        <dbReference type="Pfam" id="PF13391"/>
    </source>
</evidence>
<dbReference type="Pfam" id="PF13391">
    <property type="entry name" value="HNH_2"/>
    <property type="match status" value="1"/>
</dbReference>
<dbReference type="InterPro" id="IPR003615">
    <property type="entry name" value="HNH_nuc"/>
</dbReference>
<accession>A0A0W1RAU4</accession>
<feature type="domain" description="HNH nuclease" evidence="1">
    <location>
        <begin position="212"/>
        <end position="263"/>
    </location>
</feature>
<keyword evidence="3" id="KW-1185">Reference proteome</keyword>
<name>A0A0W1RAU4_9EURY</name>